<protein>
    <recommendedName>
        <fullName evidence="1">RelA/SpoT domain-containing protein</fullName>
    </recommendedName>
</protein>
<dbReference type="CDD" id="cd05399">
    <property type="entry name" value="NT_Rel-Spo_like"/>
    <property type="match status" value="1"/>
</dbReference>
<proteinExistence type="predicted"/>
<dbReference type="GO" id="GO:0015969">
    <property type="term" value="P:guanosine tetraphosphate metabolic process"/>
    <property type="evidence" value="ECO:0007669"/>
    <property type="project" value="InterPro"/>
</dbReference>
<reference evidence="2 3" key="1">
    <citation type="submission" date="2020-07" db="EMBL/GenBank/DDBJ databases">
        <title>Genomic Encyclopedia of Type Strains, Phase IV (KMG-V): Genome sequencing to study the core and pangenomes of soil and plant-associated prokaryotes.</title>
        <authorList>
            <person name="Whitman W."/>
        </authorList>
    </citation>
    <scope>NUCLEOTIDE SEQUENCE [LARGE SCALE GENOMIC DNA]</scope>
    <source>
        <strain evidence="2 3">RH2WT43</strain>
    </source>
</reference>
<name>A0A839EZ03_9GAMM</name>
<evidence type="ECO:0000259" key="1">
    <source>
        <dbReference type="SMART" id="SM00954"/>
    </source>
</evidence>
<dbReference type="Gene3D" id="3.30.460.10">
    <property type="entry name" value="Beta Polymerase, domain 2"/>
    <property type="match status" value="1"/>
</dbReference>
<dbReference type="Pfam" id="PF04607">
    <property type="entry name" value="RelA_SpoT"/>
    <property type="match status" value="1"/>
</dbReference>
<dbReference type="SMART" id="SM00954">
    <property type="entry name" value="RelA_SpoT"/>
    <property type="match status" value="1"/>
</dbReference>
<accession>A0A839EZ03</accession>
<evidence type="ECO:0000313" key="3">
    <source>
        <dbReference type="Proteomes" id="UP000550401"/>
    </source>
</evidence>
<dbReference type="InterPro" id="IPR043519">
    <property type="entry name" value="NT_sf"/>
</dbReference>
<dbReference type="AlphaFoldDB" id="A0A839EZ03"/>
<organism evidence="2 3">
    <name type="scientific">Dokdonella fugitiva</name>
    <dbReference type="NCBI Taxonomy" id="328517"/>
    <lineage>
        <taxon>Bacteria</taxon>
        <taxon>Pseudomonadati</taxon>
        <taxon>Pseudomonadota</taxon>
        <taxon>Gammaproteobacteria</taxon>
        <taxon>Lysobacterales</taxon>
        <taxon>Rhodanobacteraceae</taxon>
        <taxon>Dokdonella</taxon>
    </lineage>
</organism>
<dbReference type="InterPro" id="IPR007685">
    <property type="entry name" value="RelA_SpoT"/>
</dbReference>
<dbReference type="PANTHER" id="PTHR47837">
    <property type="entry name" value="GTP PYROPHOSPHOKINASE YJBM"/>
    <property type="match status" value="1"/>
</dbReference>
<comment type="caution">
    <text evidence="2">The sequence shown here is derived from an EMBL/GenBank/DDBJ whole genome shotgun (WGS) entry which is preliminary data.</text>
</comment>
<gene>
    <name evidence="2" type="ORF">FHW12_002097</name>
</gene>
<dbReference type="SUPFAM" id="SSF81301">
    <property type="entry name" value="Nucleotidyltransferase"/>
    <property type="match status" value="1"/>
</dbReference>
<dbReference type="Proteomes" id="UP000550401">
    <property type="component" value="Unassembled WGS sequence"/>
</dbReference>
<dbReference type="EMBL" id="JACGXL010000002">
    <property type="protein sequence ID" value="MBA8887883.1"/>
    <property type="molecule type" value="Genomic_DNA"/>
</dbReference>
<sequence length="332" mass="37564">MLPSKNQVRNAGKRIAAAQDIFAANEEDVEVVDEWRKAHLTPLSSIAMWLRKPSIDATGLAPAQRLKRRSTVLDKLIQGRASDASTMQDLGGCRLIFPNVQGLQDFRNYLETKTRAAHMLQHHRDKYDYIATPKQTGYRGVHYVYGYEPSSSSNAELKGLKIEVQLRTDVQHAWATSVEIADLVLGARTKFEDGTGRYGEFFRVASELLARRHEGMTSCLPTLSDRELLAAFHREEGSHNLLDRLDRLREQGDLSKIKEHTVLAFQTDGTLEIFGYTKANRAVEKERELIDNPSCAHVVYVRASTPSAIKNSYRNYLTNPTDFVKLMREALD</sequence>
<dbReference type="RefSeq" id="WP_182530911.1">
    <property type="nucleotide sequence ID" value="NZ_JACGXL010000002.1"/>
</dbReference>
<keyword evidence="3" id="KW-1185">Reference proteome</keyword>
<evidence type="ECO:0000313" key="2">
    <source>
        <dbReference type="EMBL" id="MBA8887883.1"/>
    </source>
</evidence>
<dbReference type="PANTHER" id="PTHR47837:SF1">
    <property type="entry name" value="GTP PYROPHOSPHOKINASE YJBM"/>
    <property type="match status" value="1"/>
</dbReference>
<dbReference type="InterPro" id="IPR052366">
    <property type="entry name" value="GTP_Pyrophosphokinase"/>
</dbReference>
<feature type="domain" description="RelA/SpoT" evidence="1">
    <location>
        <begin position="64"/>
        <end position="189"/>
    </location>
</feature>